<protein>
    <submittedName>
        <fullName evidence="1">Uncharacterized protein</fullName>
    </submittedName>
</protein>
<keyword evidence="2" id="KW-1185">Reference proteome</keyword>
<comment type="caution">
    <text evidence="1">The sequence shown here is derived from an EMBL/GenBank/DDBJ whole genome shotgun (WGS) entry which is preliminary data.</text>
</comment>
<reference evidence="2" key="1">
    <citation type="journal article" date="2022" name="Mol. Ecol. Resour.">
        <title>The genomes of chicory, endive, great burdock and yacon provide insights into Asteraceae palaeo-polyploidization history and plant inulin production.</title>
        <authorList>
            <person name="Fan W."/>
            <person name="Wang S."/>
            <person name="Wang H."/>
            <person name="Wang A."/>
            <person name="Jiang F."/>
            <person name="Liu H."/>
            <person name="Zhao H."/>
            <person name="Xu D."/>
            <person name="Zhang Y."/>
        </authorList>
    </citation>
    <scope>NUCLEOTIDE SEQUENCE [LARGE SCALE GENOMIC DNA]</scope>
    <source>
        <strain evidence="2">cv. Niubang</strain>
    </source>
</reference>
<gene>
    <name evidence="1" type="ORF">L6452_18837</name>
</gene>
<name>A0ACB9C7C5_ARCLA</name>
<accession>A0ACB9C7C5</accession>
<sequence length="914" mass="101559">MIQRLQIIQMLYFLFFDESLQSFTSSTHIIKFPYLFFSISPMEVQQQPWEQQEDDELEHNGLIIARRRRSPFPTNNSISSNHSSSIDHNEEGKQQDEDEDEVVNDFIPQNGIIHQDFQEKEKEKQQISEYCVYYDTDKGTVLHHESSANGIDSTAPAKTRLQGNTNVTSHNQENGNGLYPVISNQNGEHEKHDKFSDEISFDKSSASYINNKTESSDIEVIKDGDNEITEIDVETVLKKQDTHDLYCPNCNSCITKRVILRKRKRRIPAPGEDAKRNKSGTPIPSQVNVVSSNDQAQNGGDLSLDDVQPPASNEYDHQREPDVFRCLSCFSIFMPTGTGFKLFRMFGNKSDEVSNQRSQKEAVVKKHWFSSIFASDKVEQSNNRGVVESLDRENNVASSNVDELNVPRQEASLRTTNATMDLHEPKDDVLVKDQVQAANPSFSGDENAPSSTQESVTNEQLIDEESNSTTTGKSNGRIADTRDQLLTSYHIDANAKSDYPGMFVVMPPPNNNNNNAEPTENDISSLQHDGLRLLVPPNVGSLIIDNSQMNQELDVKVQMNTPGSDEKGRTNMSFSPPASMLGQSNLVDQTKDLQLPTNLAVNGKELKMYKDKVSVESTYNMPEELTVQNNVEIHLEEPLKDVLTDKQIKLVEDLKNNESIKVSIGKDTIITIDNKQLDPSRHQRSPGETGTSALQHVETGSQQGGATTLTGGRSLEIVKSVVYGGLMESIASLSVVSSAAGANAATLNVLALGLANIFGGLFVIGHDLWDLKNEPTRGSSEDRYQQFLGRRADFALHMVVCLSSYLVFGFLPPVVYGFSFRESNNRDLKLVMVAVASVICIMTLAAGKAYVANKSYFKTITYYVTFGFMVSGASYLFGDLIMKLLEKMDIFHSGSVVNLVSIHGMNSNPALATY</sequence>
<organism evidence="1 2">
    <name type="scientific">Arctium lappa</name>
    <name type="common">Greater burdock</name>
    <name type="synonym">Lappa major</name>
    <dbReference type="NCBI Taxonomy" id="4217"/>
    <lineage>
        <taxon>Eukaryota</taxon>
        <taxon>Viridiplantae</taxon>
        <taxon>Streptophyta</taxon>
        <taxon>Embryophyta</taxon>
        <taxon>Tracheophyta</taxon>
        <taxon>Spermatophyta</taxon>
        <taxon>Magnoliopsida</taxon>
        <taxon>eudicotyledons</taxon>
        <taxon>Gunneridae</taxon>
        <taxon>Pentapetalae</taxon>
        <taxon>asterids</taxon>
        <taxon>campanulids</taxon>
        <taxon>Asterales</taxon>
        <taxon>Asteraceae</taxon>
        <taxon>Carduoideae</taxon>
        <taxon>Cardueae</taxon>
        <taxon>Arctiinae</taxon>
        <taxon>Arctium</taxon>
    </lineage>
</organism>
<dbReference type="EMBL" id="CM042051">
    <property type="protein sequence ID" value="KAI3730161.1"/>
    <property type="molecule type" value="Genomic_DNA"/>
</dbReference>
<evidence type="ECO:0000313" key="2">
    <source>
        <dbReference type="Proteomes" id="UP001055879"/>
    </source>
</evidence>
<reference evidence="1 2" key="2">
    <citation type="journal article" date="2022" name="Mol. Ecol. Resour.">
        <title>The genomes of chicory, endive, great burdock and yacon provide insights into Asteraceae paleo-polyploidization history and plant inulin production.</title>
        <authorList>
            <person name="Fan W."/>
            <person name="Wang S."/>
            <person name="Wang H."/>
            <person name="Wang A."/>
            <person name="Jiang F."/>
            <person name="Liu H."/>
            <person name="Zhao H."/>
            <person name="Xu D."/>
            <person name="Zhang Y."/>
        </authorList>
    </citation>
    <scope>NUCLEOTIDE SEQUENCE [LARGE SCALE GENOMIC DNA]</scope>
    <source>
        <strain evidence="2">cv. Niubang</strain>
    </source>
</reference>
<proteinExistence type="predicted"/>
<dbReference type="Proteomes" id="UP001055879">
    <property type="component" value="Linkage Group LG05"/>
</dbReference>
<evidence type="ECO:0000313" key="1">
    <source>
        <dbReference type="EMBL" id="KAI3730161.1"/>
    </source>
</evidence>